<dbReference type="GO" id="GO:0031505">
    <property type="term" value="P:fungal-type cell wall organization"/>
    <property type="evidence" value="ECO:0007669"/>
    <property type="project" value="TreeGrafter"/>
</dbReference>
<evidence type="ECO:0000313" key="3">
    <source>
        <dbReference type="EMBL" id="OCL08530.1"/>
    </source>
</evidence>
<keyword evidence="2" id="KW-0472">Membrane</keyword>
<proteinExistence type="predicted"/>
<feature type="transmembrane region" description="Helical" evidence="2">
    <location>
        <begin position="160"/>
        <end position="182"/>
    </location>
</feature>
<organism evidence="3 4">
    <name type="scientific">Glonium stellatum</name>
    <dbReference type="NCBI Taxonomy" id="574774"/>
    <lineage>
        <taxon>Eukaryota</taxon>
        <taxon>Fungi</taxon>
        <taxon>Dikarya</taxon>
        <taxon>Ascomycota</taxon>
        <taxon>Pezizomycotina</taxon>
        <taxon>Dothideomycetes</taxon>
        <taxon>Pleosporomycetidae</taxon>
        <taxon>Gloniales</taxon>
        <taxon>Gloniaceae</taxon>
        <taxon>Glonium</taxon>
    </lineage>
</organism>
<sequence>MGRLAHYVFLTSPAILSIVSLVCLAAVALPRARPGLQFATVDTSNVEVKVGNDVFHGLPDSYDYSKHKDFFTIHLWNYCSGTIQNGVRHVDFCSKNGKLIFNLFGFWKSWGVSVHRQDVRFYWLDHGPRLLFIAYTVSGILKSLEVIASVASIFHRWVGVVVLATASSLALLATSIMTQVTYHTLVSRADDEDIPITAQDGRIAYALNWSATALSLAAMTLWYLQFCSPFNRGGKGKAAAEKAPYTYEQMGQSYTEEDGRDTLHLLSKTPQTMSRGVKDNTAYEPFRVQRPSERLARDGVSKFGEDL</sequence>
<dbReference type="InterPro" id="IPR009571">
    <property type="entry name" value="SUR7/Rim9-like_fungi"/>
</dbReference>
<dbReference type="Proteomes" id="UP000250140">
    <property type="component" value="Unassembled WGS sequence"/>
</dbReference>
<dbReference type="PANTHER" id="PTHR28019:SF3">
    <property type="entry name" value="INTEGRAL MEMBRANE PROTEIN (AFU_ORTHOLOGUE AFUA_6G07470)"/>
    <property type="match status" value="1"/>
</dbReference>
<feature type="transmembrane region" description="Helical" evidence="2">
    <location>
        <begin position="203"/>
        <end position="224"/>
    </location>
</feature>
<gene>
    <name evidence="3" type="ORF">AOQ84DRAFT_439532</name>
</gene>
<dbReference type="OrthoDB" id="4480814at2759"/>
<keyword evidence="2" id="KW-1133">Transmembrane helix</keyword>
<dbReference type="EMBL" id="KV749640">
    <property type="protein sequence ID" value="OCL08530.1"/>
    <property type="molecule type" value="Genomic_DNA"/>
</dbReference>
<dbReference type="GO" id="GO:0051285">
    <property type="term" value="C:cell cortex of cell tip"/>
    <property type="evidence" value="ECO:0007669"/>
    <property type="project" value="TreeGrafter"/>
</dbReference>
<dbReference type="PANTHER" id="PTHR28019">
    <property type="entry name" value="CELL MEMBRANE PROTEIN YLR413W-RELATED"/>
    <property type="match status" value="1"/>
</dbReference>
<evidence type="ECO:0000313" key="4">
    <source>
        <dbReference type="Proteomes" id="UP000250140"/>
    </source>
</evidence>
<reference evidence="3 4" key="1">
    <citation type="journal article" date="2016" name="Nat. Commun.">
        <title>Ectomycorrhizal ecology is imprinted in the genome of the dominant symbiotic fungus Cenococcum geophilum.</title>
        <authorList>
            <consortium name="DOE Joint Genome Institute"/>
            <person name="Peter M."/>
            <person name="Kohler A."/>
            <person name="Ohm R.A."/>
            <person name="Kuo A."/>
            <person name="Krutzmann J."/>
            <person name="Morin E."/>
            <person name="Arend M."/>
            <person name="Barry K.W."/>
            <person name="Binder M."/>
            <person name="Choi C."/>
            <person name="Clum A."/>
            <person name="Copeland A."/>
            <person name="Grisel N."/>
            <person name="Haridas S."/>
            <person name="Kipfer T."/>
            <person name="LaButti K."/>
            <person name="Lindquist E."/>
            <person name="Lipzen A."/>
            <person name="Maire R."/>
            <person name="Meier B."/>
            <person name="Mihaltcheva S."/>
            <person name="Molinier V."/>
            <person name="Murat C."/>
            <person name="Poggeler S."/>
            <person name="Quandt C.A."/>
            <person name="Sperisen C."/>
            <person name="Tritt A."/>
            <person name="Tisserant E."/>
            <person name="Crous P.W."/>
            <person name="Henrissat B."/>
            <person name="Nehls U."/>
            <person name="Egli S."/>
            <person name="Spatafora J.W."/>
            <person name="Grigoriev I.V."/>
            <person name="Martin F.M."/>
        </authorList>
    </citation>
    <scope>NUCLEOTIDE SEQUENCE [LARGE SCALE GENOMIC DNA]</scope>
    <source>
        <strain evidence="3 4">CBS 207.34</strain>
    </source>
</reference>
<accession>A0A8E2F0W1</accession>
<feature type="compositionally biased region" description="Basic and acidic residues" evidence="1">
    <location>
        <begin position="290"/>
        <end position="307"/>
    </location>
</feature>
<feature type="transmembrane region" description="Helical" evidence="2">
    <location>
        <begin position="130"/>
        <end position="154"/>
    </location>
</feature>
<protein>
    <submittedName>
        <fullName evidence="3">Uncharacterized protein</fullName>
    </submittedName>
</protein>
<dbReference type="GO" id="GO:0005886">
    <property type="term" value="C:plasma membrane"/>
    <property type="evidence" value="ECO:0007669"/>
    <property type="project" value="InterPro"/>
</dbReference>
<name>A0A8E2F0W1_9PEZI</name>
<dbReference type="AlphaFoldDB" id="A0A8E2F0W1"/>
<dbReference type="Pfam" id="PF06687">
    <property type="entry name" value="SUR7"/>
    <property type="match status" value="1"/>
</dbReference>
<evidence type="ECO:0000256" key="2">
    <source>
        <dbReference type="SAM" id="Phobius"/>
    </source>
</evidence>
<dbReference type="InterPro" id="IPR052413">
    <property type="entry name" value="SUR7_domain"/>
</dbReference>
<keyword evidence="4" id="KW-1185">Reference proteome</keyword>
<feature type="region of interest" description="Disordered" evidence="1">
    <location>
        <begin position="269"/>
        <end position="307"/>
    </location>
</feature>
<evidence type="ECO:0000256" key="1">
    <source>
        <dbReference type="SAM" id="MobiDB-lite"/>
    </source>
</evidence>
<feature type="transmembrane region" description="Helical" evidence="2">
    <location>
        <begin position="6"/>
        <end position="29"/>
    </location>
</feature>
<keyword evidence="2" id="KW-0812">Transmembrane</keyword>